<evidence type="ECO:0000313" key="3">
    <source>
        <dbReference type="Proteomes" id="UP000250870"/>
    </source>
</evidence>
<dbReference type="PANTHER" id="PTHR43464:SF23">
    <property type="entry name" value="JUVENILE HORMONE ACID O-METHYLTRANSFERASE"/>
    <property type="match status" value="1"/>
</dbReference>
<keyword evidence="2" id="KW-0489">Methyltransferase</keyword>
<proteinExistence type="predicted"/>
<dbReference type="GO" id="GO:0010420">
    <property type="term" value="F:polyprenyldihydroxybenzoate methyltransferase activity"/>
    <property type="evidence" value="ECO:0007669"/>
    <property type="project" value="TreeGrafter"/>
</dbReference>
<dbReference type="CDD" id="cd02440">
    <property type="entry name" value="AdoMet_MTases"/>
    <property type="match status" value="1"/>
</dbReference>
<dbReference type="InterPro" id="IPR041698">
    <property type="entry name" value="Methyltransf_25"/>
</dbReference>
<feature type="domain" description="Methyltransferase" evidence="1">
    <location>
        <begin position="44"/>
        <end position="138"/>
    </location>
</feature>
<protein>
    <submittedName>
        <fullName evidence="2">Methyltransferase</fullName>
    </submittedName>
</protein>
<gene>
    <name evidence="2" type="ORF">CKY01_14605</name>
</gene>
<comment type="caution">
    <text evidence="2">The sequence shown here is derived from an EMBL/GenBank/DDBJ whole genome shotgun (WGS) entry which is preliminary data.</text>
</comment>
<reference evidence="2 3" key="1">
    <citation type="journal article" date="2018" name="Int. J. Syst. Evol. Microbiol.">
        <title>Whole-genome-based revisit of Photorhabdus phylogeny: proposal for the elevation of most Photorhabdus subspecies to the species level and description of one novel species Photorhabdus bodei sp. nov., and one novel subspecies Photorhabdus laumondii subsp. clarkei subsp. nov.</title>
        <authorList>
            <person name="Machado R.A.R."/>
            <person name="Wuthrich D."/>
            <person name="Kuhnert P."/>
            <person name="Arce C.C.M."/>
            <person name="Thonen L."/>
            <person name="Ruiz C."/>
            <person name="Zhang X."/>
            <person name="Robert C.A.M."/>
            <person name="Karimi J."/>
            <person name="Kamali S."/>
            <person name="Ma J."/>
            <person name="Bruggmann R."/>
            <person name="Erb M."/>
        </authorList>
    </citation>
    <scope>NUCLEOTIDE SEQUENCE [LARGE SCALE GENOMIC DNA]</scope>
    <source>
        <strain evidence="2 3">BOJ-47</strain>
    </source>
</reference>
<dbReference type="Gene3D" id="3.40.50.150">
    <property type="entry name" value="Vaccinia Virus protein VP39"/>
    <property type="match status" value="1"/>
</dbReference>
<organism evidence="2 3">
    <name type="scientific">Photorhabdus laumondii subsp. clarkei</name>
    <dbReference type="NCBI Taxonomy" id="2029685"/>
    <lineage>
        <taxon>Bacteria</taxon>
        <taxon>Pseudomonadati</taxon>
        <taxon>Pseudomonadota</taxon>
        <taxon>Gammaproteobacteria</taxon>
        <taxon>Enterobacterales</taxon>
        <taxon>Morganellaceae</taxon>
        <taxon>Photorhabdus</taxon>
    </lineage>
</organism>
<dbReference type="EMBL" id="NSCI01000020">
    <property type="protein sequence ID" value="RAW89277.1"/>
    <property type="molecule type" value="Genomic_DNA"/>
</dbReference>
<accession>A0A329VEA9</accession>
<name>A0A329VEA9_9GAMM</name>
<evidence type="ECO:0000313" key="2">
    <source>
        <dbReference type="EMBL" id="RAW89277.1"/>
    </source>
</evidence>
<dbReference type="PANTHER" id="PTHR43464">
    <property type="entry name" value="METHYLTRANSFERASE"/>
    <property type="match status" value="1"/>
</dbReference>
<dbReference type="SUPFAM" id="SSF53335">
    <property type="entry name" value="S-adenosyl-L-methionine-dependent methyltransferases"/>
    <property type="match status" value="1"/>
</dbReference>
<dbReference type="Pfam" id="PF13649">
    <property type="entry name" value="Methyltransf_25"/>
    <property type="match status" value="1"/>
</dbReference>
<dbReference type="AlphaFoldDB" id="A0A329VEA9"/>
<dbReference type="InterPro" id="IPR029063">
    <property type="entry name" value="SAM-dependent_MTases_sf"/>
</dbReference>
<keyword evidence="2" id="KW-0808">Transferase</keyword>
<sequence>MNTNWMNEEASNLFDQYDDYLEERLGYTPLIENLKESLGQNVSVLDYGCGGGKVSRRLIAGGIKTVTGVDISQTMVDKAASNINRGNSSYHQITTDVLNFNDNTFDAAICCYVFVTNSEKSDLLKIAKEVHRTLKPGGIFYVLDTNPDSCGIKFRSFMSGDLNKKYNDGEIKPVYLELPNGTIFKISDTHWHKDTYYQILNEAGFKTIELFEHNDADALEDTGDLRCYPPFAMFKATKF</sequence>
<dbReference type="Proteomes" id="UP000250870">
    <property type="component" value="Unassembled WGS sequence"/>
</dbReference>
<evidence type="ECO:0000259" key="1">
    <source>
        <dbReference type="Pfam" id="PF13649"/>
    </source>
</evidence>
<dbReference type="GO" id="GO:0032259">
    <property type="term" value="P:methylation"/>
    <property type="evidence" value="ECO:0007669"/>
    <property type="project" value="UniProtKB-KW"/>
</dbReference>
<dbReference type="RefSeq" id="WP_113026212.1">
    <property type="nucleotide sequence ID" value="NZ_CAWNWQ010000020.1"/>
</dbReference>